<dbReference type="EMBL" id="JANPWB010000010">
    <property type="protein sequence ID" value="KAJ1145252.1"/>
    <property type="molecule type" value="Genomic_DNA"/>
</dbReference>
<name>A0AAV7R0A7_PLEWA</name>
<evidence type="ECO:0000256" key="1">
    <source>
        <dbReference type="SAM" id="MobiDB-lite"/>
    </source>
</evidence>
<gene>
    <name evidence="2" type="ORF">NDU88_011543</name>
</gene>
<dbReference type="Proteomes" id="UP001066276">
    <property type="component" value="Chromosome 6"/>
</dbReference>
<evidence type="ECO:0000313" key="3">
    <source>
        <dbReference type="Proteomes" id="UP001066276"/>
    </source>
</evidence>
<reference evidence="2" key="1">
    <citation type="journal article" date="2022" name="bioRxiv">
        <title>Sequencing and chromosome-scale assembly of the giantPleurodeles waltlgenome.</title>
        <authorList>
            <person name="Brown T."/>
            <person name="Elewa A."/>
            <person name="Iarovenko S."/>
            <person name="Subramanian E."/>
            <person name="Araus A.J."/>
            <person name="Petzold A."/>
            <person name="Susuki M."/>
            <person name="Suzuki K.-i.T."/>
            <person name="Hayashi T."/>
            <person name="Toyoda A."/>
            <person name="Oliveira C."/>
            <person name="Osipova E."/>
            <person name="Leigh N.D."/>
            <person name="Simon A."/>
            <person name="Yun M.H."/>
        </authorList>
    </citation>
    <scope>NUCLEOTIDE SEQUENCE</scope>
    <source>
        <strain evidence="2">20211129_DDA</strain>
        <tissue evidence="2">Liver</tissue>
    </source>
</reference>
<organism evidence="2 3">
    <name type="scientific">Pleurodeles waltl</name>
    <name type="common">Iberian ribbed newt</name>
    <dbReference type="NCBI Taxonomy" id="8319"/>
    <lineage>
        <taxon>Eukaryota</taxon>
        <taxon>Metazoa</taxon>
        <taxon>Chordata</taxon>
        <taxon>Craniata</taxon>
        <taxon>Vertebrata</taxon>
        <taxon>Euteleostomi</taxon>
        <taxon>Amphibia</taxon>
        <taxon>Batrachia</taxon>
        <taxon>Caudata</taxon>
        <taxon>Salamandroidea</taxon>
        <taxon>Salamandridae</taxon>
        <taxon>Pleurodelinae</taxon>
        <taxon>Pleurodeles</taxon>
    </lineage>
</organism>
<feature type="region of interest" description="Disordered" evidence="1">
    <location>
        <begin position="52"/>
        <end position="87"/>
    </location>
</feature>
<proteinExistence type="predicted"/>
<sequence length="87" mass="9612">MRLDGGSAEVVSQINSGSERGRGSTFAVSGTAILRNQSLKFGTNIWIQRSISRGDPRVDTVEKRRHQPTSDRTDTRKLPFVTEPLSP</sequence>
<feature type="region of interest" description="Disordered" evidence="1">
    <location>
        <begin position="1"/>
        <end position="24"/>
    </location>
</feature>
<feature type="compositionally biased region" description="Basic and acidic residues" evidence="1">
    <location>
        <begin position="52"/>
        <end position="77"/>
    </location>
</feature>
<keyword evidence="3" id="KW-1185">Reference proteome</keyword>
<protein>
    <submittedName>
        <fullName evidence="2">Uncharacterized protein</fullName>
    </submittedName>
</protein>
<accession>A0AAV7R0A7</accession>
<comment type="caution">
    <text evidence="2">The sequence shown here is derived from an EMBL/GenBank/DDBJ whole genome shotgun (WGS) entry which is preliminary data.</text>
</comment>
<dbReference type="AlphaFoldDB" id="A0AAV7R0A7"/>
<evidence type="ECO:0000313" key="2">
    <source>
        <dbReference type="EMBL" id="KAJ1145252.1"/>
    </source>
</evidence>